<sequence>MQNKKIGFVLLSGLIIGPVLGSGIIILPPAVYETAGNYAIFAWVFMLCLSMLFAYQFGKLSLIIPGDSGVALAVERAFGSHIKNLSAIFFILAVCFGPVAVIGTAGHYLQLLTAQTFVQEESLTFGLLCIVYVILTRNITSVGKVAFFMSSFIVGTLLIGSLHTLFTTDGGISLTEPITVYDFGQSLLLLFWALIGWEVIGSYSLEVKSPERTIPKAVALSFTIIAIVSLTVALAFQWTHAGNSGTDDQSLAPLLAGLFGSWATPLISTITIALCLSTVLLVIGAVTRLIRDQAGNGVLPSRLSFKNENNVPSQALLLMFGIHSGMFVLYTMHIISIQQLVAIANAFFLCNALLGVLACLRLFASPLLKAGALLLSICFLCILLFSSSFILAGITGVSIYFVWLQRIENKRKDMLRQVELSLCKKD</sequence>
<dbReference type="RefSeq" id="WP_063965648.1">
    <property type="nucleotide sequence ID" value="NZ_JBCNAN010000082.1"/>
</dbReference>
<feature type="transmembrane region" description="Helical" evidence="6">
    <location>
        <begin position="186"/>
        <end position="205"/>
    </location>
</feature>
<feature type="transmembrane region" description="Helical" evidence="6">
    <location>
        <begin position="146"/>
        <end position="166"/>
    </location>
</feature>
<feature type="transmembrane region" description="Helical" evidence="6">
    <location>
        <begin position="311"/>
        <end position="330"/>
    </location>
</feature>
<dbReference type="PANTHER" id="PTHR42770">
    <property type="entry name" value="AMINO ACID TRANSPORTER-RELATED"/>
    <property type="match status" value="1"/>
</dbReference>
<evidence type="ECO:0000256" key="5">
    <source>
        <dbReference type="ARBA" id="ARBA00023136"/>
    </source>
</evidence>
<keyword evidence="4 6" id="KW-1133">Transmembrane helix</keyword>
<dbReference type="AlphaFoldDB" id="A0A177L6W3"/>
<evidence type="ECO:0000256" key="2">
    <source>
        <dbReference type="ARBA" id="ARBA00022475"/>
    </source>
</evidence>
<reference evidence="7 8" key="1">
    <citation type="submission" date="2016-01" db="EMBL/GenBank/DDBJ databases">
        <title>Investigation of taxonomic status of Bacillus aminovorans.</title>
        <authorList>
            <person name="Verma A."/>
            <person name="Pal Y."/>
            <person name="Krishnamurthi S."/>
        </authorList>
    </citation>
    <scope>NUCLEOTIDE SEQUENCE [LARGE SCALE GENOMIC DNA]</scope>
    <source>
        <strain evidence="7 8">DSM 1314</strain>
    </source>
</reference>
<comment type="caution">
    <text evidence="7">The sequence shown here is derived from an EMBL/GenBank/DDBJ whole genome shotgun (WGS) entry which is preliminary data.</text>
</comment>
<evidence type="ECO:0000313" key="7">
    <source>
        <dbReference type="EMBL" id="OAH61042.1"/>
    </source>
</evidence>
<dbReference type="Gene3D" id="1.20.1740.10">
    <property type="entry name" value="Amino acid/polyamine transporter I"/>
    <property type="match status" value="1"/>
</dbReference>
<evidence type="ECO:0000256" key="3">
    <source>
        <dbReference type="ARBA" id="ARBA00022692"/>
    </source>
</evidence>
<keyword evidence="3 6" id="KW-0812">Transmembrane</keyword>
<proteinExistence type="predicted"/>
<evidence type="ECO:0008006" key="9">
    <source>
        <dbReference type="Google" id="ProtNLM"/>
    </source>
</evidence>
<dbReference type="GO" id="GO:0022857">
    <property type="term" value="F:transmembrane transporter activity"/>
    <property type="evidence" value="ECO:0007669"/>
    <property type="project" value="InterPro"/>
</dbReference>
<accession>A0A177L6W3</accession>
<feature type="transmembrane region" description="Helical" evidence="6">
    <location>
        <begin position="85"/>
        <end position="110"/>
    </location>
</feature>
<keyword evidence="2" id="KW-1003">Cell membrane</keyword>
<feature type="transmembrane region" description="Helical" evidence="6">
    <location>
        <begin position="272"/>
        <end position="291"/>
    </location>
</feature>
<dbReference type="EMBL" id="LQWY01000024">
    <property type="protein sequence ID" value="OAH61042.1"/>
    <property type="molecule type" value="Genomic_DNA"/>
</dbReference>
<dbReference type="GO" id="GO:0005886">
    <property type="term" value="C:plasma membrane"/>
    <property type="evidence" value="ECO:0007669"/>
    <property type="project" value="UniProtKB-SubCell"/>
</dbReference>
<dbReference type="PANTHER" id="PTHR42770:SF13">
    <property type="entry name" value="L-METHIONINE_BRANCHED-CHAIN AMINO ACID EXPORTER YJEH"/>
    <property type="match status" value="1"/>
</dbReference>
<feature type="transmembrane region" description="Helical" evidence="6">
    <location>
        <begin position="342"/>
        <end position="364"/>
    </location>
</feature>
<dbReference type="InterPro" id="IPR002293">
    <property type="entry name" value="AA/rel_permease1"/>
</dbReference>
<evidence type="ECO:0000256" key="6">
    <source>
        <dbReference type="SAM" id="Phobius"/>
    </source>
</evidence>
<feature type="transmembrane region" description="Helical" evidence="6">
    <location>
        <begin position="37"/>
        <end position="55"/>
    </location>
</feature>
<dbReference type="Proteomes" id="UP000076935">
    <property type="component" value="Unassembled WGS sequence"/>
</dbReference>
<dbReference type="Pfam" id="PF13520">
    <property type="entry name" value="AA_permease_2"/>
    <property type="match status" value="1"/>
</dbReference>
<keyword evidence="8" id="KW-1185">Reference proteome</keyword>
<gene>
    <name evidence="7" type="ORF">AWH49_14120</name>
</gene>
<keyword evidence="5 6" id="KW-0472">Membrane</keyword>
<feature type="transmembrane region" description="Helical" evidence="6">
    <location>
        <begin position="217"/>
        <end position="238"/>
    </location>
</feature>
<dbReference type="PIRSF" id="PIRSF006060">
    <property type="entry name" value="AA_transporter"/>
    <property type="match status" value="1"/>
</dbReference>
<name>A0A177L6W3_9BACI</name>
<protein>
    <recommendedName>
        <fullName evidence="9">Amino acid permease</fullName>
    </recommendedName>
</protein>
<dbReference type="InterPro" id="IPR050367">
    <property type="entry name" value="APC_superfamily"/>
</dbReference>
<evidence type="ECO:0000256" key="4">
    <source>
        <dbReference type="ARBA" id="ARBA00022989"/>
    </source>
</evidence>
<comment type="subcellular location">
    <subcellularLocation>
        <location evidence="1">Cell membrane</location>
        <topology evidence="1">Multi-pass membrane protein</topology>
    </subcellularLocation>
</comment>
<feature type="transmembrane region" description="Helical" evidence="6">
    <location>
        <begin position="122"/>
        <end position="139"/>
    </location>
</feature>
<organism evidence="7 8">
    <name type="scientific">Domibacillus aminovorans</name>
    <dbReference type="NCBI Taxonomy" id="29332"/>
    <lineage>
        <taxon>Bacteria</taxon>
        <taxon>Bacillati</taxon>
        <taxon>Bacillota</taxon>
        <taxon>Bacilli</taxon>
        <taxon>Bacillales</taxon>
        <taxon>Bacillaceae</taxon>
        <taxon>Domibacillus</taxon>
    </lineage>
</organism>
<evidence type="ECO:0000256" key="1">
    <source>
        <dbReference type="ARBA" id="ARBA00004651"/>
    </source>
</evidence>
<evidence type="ECO:0000313" key="8">
    <source>
        <dbReference type="Proteomes" id="UP000076935"/>
    </source>
</evidence>
<feature type="transmembrane region" description="Helical" evidence="6">
    <location>
        <begin position="370"/>
        <end position="403"/>
    </location>
</feature>